<dbReference type="InterPro" id="IPR005149">
    <property type="entry name" value="Tscrpt_reg_PadR_N"/>
</dbReference>
<dbReference type="InterPro" id="IPR036390">
    <property type="entry name" value="WH_DNA-bd_sf"/>
</dbReference>
<dbReference type="PANTHER" id="PTHR33169">
    <property type="entry name" value="PADR-FAMILY TRANSCRIPTIONAL REGULATOR"/>
    <property type="match status" value="1"/>
</dbReference>
<protein>
    <recommendedName>
        <fullName evidence="2">Transcription regulator PadR N-terminal domain-containing protein</fullName>
    </recommendedName>
</protein>
<sequence>MTRSRRPSAQTVAVLLALAEEPSAWRYGYELCQQVGLKAGSMYPILIRLADRGLLETTWETTPAAGRPPRHLYRLTGPGLELATELAAEAAAAPEPRVQSRSLRLRPEGA</sequence>
<dbReference type="Proteomes" id="UP000502508">
    <property type="component" value="Chromosome"/>
</dbReference>
<organism evidence="3 4">
    <name type="scientific">Phytohabitans flavus</name>
    <dbReference type="NCBI Taxonomy" id="1076124"/>
    <lineage>
        <taxon>Bacteria</taxon>
        <taxon>Bacillati</taxon>
        <taxon>Actinomycetota</taxon>
        <taxon>Actinomycetes</taxon>
        <taxon>Micromonosporales</taxon>
        <taxon>Micromonosporaceae</taxon>
    </lineage>
</organism>
<gene>
    <name evidence="3" type="ORF">Pflav_051870</name>
</gene>
<evidence type="ECO:0000256" key="1">
    <source>
        <dbReference type="SAM" id="MobiDB-lite"/>
    </source>
</evidence>
<dbReference type="SUPFAM" id="SSF46785">
    <property type="entry name" value="Winged helix' DNA-binding domain"/>
    <property type="match status" value="1"/>
</dbReference>
<feature type="region of interest" description="Disordered" evidence="1">
    <location>
        <begin position="91"/>
        <end position="110"/>
    </location>
</feature>
<dbReference type="EMBL" id="AP022870">
    <property type="protein sequence ID" value="BCB78777.1"/>
    <property type="molecule type" value="Genomic_DNA"/>
</dbReference>
<dbReference type="Gene3D" id="1.10.10.10">
    <property type="entry name" value="Winged helix-like DNA-binding domain superfamily/Winged helix DNA-binding domain"/>
    <property type="match status" value="1"/>
</dbReference>
<keyword evidence="4" id="KW-1185">Reference proteome</keyword>
<dbReference type="InterPro" id="IPR052509">
    <property type="entry name" value="Metal_resp_DNA-bind_regulator"/>
</dbReference>
<dbReference type="KEGG" id="pfla:Pflav_051870"/>
<evidence type="ECO:0000313" key="3">
    <source>
        <dbReference type="EMBL" id="BCB78777.1"/>
    </source>
</evidence>
<name>A0A6F8XY98_9ACTN</name>
<dbReference type="PANTHER" id="PTHR33169:SF14">
    <property type="entry name" value="TRANSCRIPTIONAL REGULATOR RV3488"/>
    <property type="match status" value="1"/>
</dbReference>
<accession>A0A6F8XY98</accession>
<dbReference type="RefSeq" id="WP_173038489.1">
    <property type="nucleotide sequence ID" value="NZ_AP022870.1"/>
</dbReference>
<dbReference type="InterPro" id="IPR036388">
    <property type="entry name" value="WH-like_DNA-bd_sf"/>
</dbReference>
<feature type="domain" description="Transcription regulator PadR N-terminal" evidence="2">
    <location>
        <begin position="17"/>
        <end position="79"/>
    </location>
</feature>
<dbReference type="Pfam" id="PF03551">
    <property type="entry name" value="PadR"/>
    <property type="match status" value="1"/>
</dbReference>
<proteinExistence type="predicted"/>
<evidence type="ECO:0000313" key="4">
    <source>
        <dbReference type="Proteomes" id="UP000502508"/>
    </source>
</evidence>
<dbReference type="AlphaFoldDB" id="A0A6F8XY98"/>
<reference evidence="3 4" key="1">
    <citation type="submission" date="2020-03" db="EMBL/GenBank/DDBJ databases">
        <title>Whole genome shotgun sequence of Phytohabitans flavus NBRC 107702.</title>
        <authorList>
            <person name="Komaki H."/>
            <person name="Tamura T."/>
        </authorList>
    </citation>
    <scope>NUCLEOTIDE SEQUENCE [LARGE SCALE GENOMIC DNA]</scope>
    <source>
        <strain evidence="3 4">NBRC 107702</strain>
    </source>
</reference>
<reference evidence="3 4" key="2">
    <citation type="submission" date="2020-03" db="EMBL/GenBank/DDBJ databases">
        <authorList>
            <person name="Ichikawa N."/>
            <person name="Kimura A."/>
            <person name="Kitahashi Y."/>
            <person name="Uohara A."/>
        </authorList>
    </citation>
    <scope>NUCLEOTIDE SEQUENCE [LARGE SCALE GENOMIC DNA]</scope>
    <source>
        <strain evidence="3 4">NBRC 107702</strain>
    </source>
</reference>
<evidence type="ECO:0000259" key="2">
    <source>
        <dbReference type="Pfam" id="PF03551"/>
    </source>
</evidence>